<protein>
    <submittedName>
        <fullName evidence="1">Uncharacterized protein</fullName>
    </submittedName>
</protein>
<dbReference type="AlphaFoldDB" id="A0A8J6JMR1"/>
<gene>
    <name evidence="1" type="ORF">H8S62_12155</name>
</gene>
<dbReference type="Proteomes" id="UP000607645">
    <property type="component" value="Unassembled WGS sequence"/>
</dbReference>
<organism evidence="1 2">
    <name type="scientific">Lawsonibacter faecis</name>
    <dbReference type="NCBI Taxonomy" id="2763052"/>
    <lineage>
        <taxon>Bacteria</taxon>
        <taxon>Bacillati</taxon>
        <taxon>Bacillota</taxon>
        <taxon>Clostridia</taxon>
        <taxon>Eubacteriales</taxon>
        <taxon>Oscillospiraceae</taxon>
        <taxon>Lawsonibacter</taxon>
    </lineage>
</organism>
<sequence length="144" mass="17407">MDQEECRGEAWLAYWDAKITYHRYEGCCEWNSYLYYRVQEAIDEYRRVHNRNISLESPLSLDQPLGDSNETPGTLFFHHQGDFTRGVDLWDYAWRLGECKYAILRQMANKESDVEIMSNMSMQPEEYYSLKYQLRADFERFLRI</sequence>
<keyword evidence="2" id="KW-1185">Reference proteome</keyword>
<comment type="caution">
    <text evidence="1">The sequence shown here is derived from an EMBL/GenBank/DDBJ whole genome shotgun (WGS) entry which is preliminary data.</text>
</comment>
<reference evidence="1" key="1">
    <citation type="submission" date="2020-08" db="EMBL/GenBank/DDBJ databases">
        <title>Genome public.</title>
        <authorList>
            <person name="Liu C."/>
            <person name="Sun Q."/>
        </authorList>
    </citation>
    <scope>NUCLEOTIDE SEQUENCE</scope>
    <source>
        <strain evidence="1">NSJ-52</strain>
    </source>
</reference>
<dbReference type="EMBL" id="JACOPQ010000009">
    <property type="protein sequence ID" value="MBC5737759.1"/>
    <property type="molecule type" value="Genomic_DNA"/>
</dbReference>
<accession>A0A8J6JMR1</accession>
<dbReference type="RefSeq" id="WP_186919557.1">
    <property type="nucleotide sequence ID" value="NZ_JACOPQ010000009.1"/>
</dbReference>
<evidence type="ECO:0000313" key="2">
    <source>
        <dbReference type="Proteomes" id="UP000607645"/>
    </source>
</evidence>
<evidence type="ECO:0000313" key="1">
    <source>
        <dbReference type="EMBL" id="MBC5737759.1"/>
    </source>
</evidence>
<proteinExistence type="predicted"/>
<name>A0A8J6JMR1_9FIRM</name>